<dbReference type="EMBL" id="KZ293663">
    <property type="protein sequence ID" value="PBK90919.1"/>
    <property type="molecule type" value="Genomic_DNA"/>
</dbReference>
<gene>
    <name evidence="1" type="ORF">ARMGADRAFT_282885</name>
</gene>
<organism evidence="1 2">
    <name type="scientific">Armillaria gallica</name>
    <name type="common">Bulbous honey fungus</name>
    <name type="synonym">Armillaria bulbosa</name>
    <dbReference type="NCBI Taxonomy" id="47427"/>
    <lineage>
        <taxon>Eukaryota</taxon>
        <taxon>Fungi</taxon>
        <taxon>Dikarya</taxon>
        <taxon>Basidiomycota</taxon>
        <taxon>Agaricomycotina</taxon>
        <taxon>Agaricomycetes</taxon>
        <taxon>Agaricomycetidae</taxon>
        <taxon>Agaricales</taxon>
        <taxon>Marasmiineae</taxon>
        <taxon>Physalacriaceae</taxon>
        <taxon>Armillaria</taxon>
    </lineage>
</organism>
<sequence>MFLVCAEPRPTRLQTTLRGNLKDIERHPSPPGAMSCPSWNTETKTDTVLLGKKPPIHAARYIGRRFRPSVLGLGLASGFFANPERAAIHVTLGHFTVLSWLHADVETILLYFPGSAGIMCPWADIWWNPSHPVPMCWCVQVLTARRSAISLAYVWTVIFTIGTPGQYFRVRYRSYSTFLVMNLRRFDPHAIKPAPICCCVPLKNIH</sequence>
<keyword evidence="2" id="KW-1185">Reference proteome</keyword>
<reference evidence="2" key="1">
    <citation type="journal article" date="2017" name="Nat. Ecol. Evol.">
        <title>Genome expansion and lineage-specific genetic innovations in the forest pathogenic fungi Armillaria.</title>
        <authorList>
            <person name="Sipos G."/>
            <person name="Prasanna A.N."/>
            <person name="Walter M.C."/>
            <person name="O'Connor E."/>
            <person name="Balint B."/>
            <person name="Krizsan K."/>
            <person name="Kiss B."/>
            <person name="Hess J."/>
            <person name="Varga T."/>
            <person name="Slot J."/>
            <person name="Riley R."/>
            <person name="Boka B."/>
            <person name="Rigling D."/>
            <person name="Barry K."/>
            <person name="Lee J."/>
            <person name="Mihaltcheva S."/>
            <person name="LaButti K."/>
            <person name="Lipzen A."/>
            <person name="Waldron R."/>
            <person name="Moloney N.M."/>
            <person name="Sperisen C."/>
            <person name="Kredics L."/>
            <person name="Vagvoelgyi C."/>
            <person name="Patrignani A."/>
            <person name="Fitzpatrick D."/>
            <person name="Nagy I."/>
            <person name="Doyle S."/>
            <person name="Anderson J.B."/>
            <person name="Grigoriev I.V."/>
            <person name="Gueldener U."/>
            <person name="Muensterkoetter M."/>
            <person name="Nagy L.G."/>
        </authorList>
    </citation>
    <scope>NUCLEOTIDE SEQUENCE [LARGE SCALE GENOMIC DNA]</scope>
    <source>
        <strain evidence="2">Ar21-2</strain>
    </source>
</reference>
<proteinExistence type="predicted"/>
<dbReference type="InParanoid" id="A0A2H3D6R2"/>
<dbReference type="AlphaFoldDB" id="A0A2H3D6R2"/>
<evidence type="ECO:0000313" key="2">
    <source>
        <dbReference type="Proteomes" id="UP000217790"/>
    </source>
</evidence>
<dbReference type="Proteomes" id="UP000217790">
    <property type="component" value="Unassembled WGS sequence"/>
</dbReference>
<protein>
    <submittedName>
        <fullName evidence="1">Uncharacterized protein</fullName>
    </submittedName>
</protein>
<evidence type="ECO:0000313" key="1">
    <source>
        <dbReference type="EMBL" id="PBK90919.1"/>
    </source>
</evidence>
<accession>A0A2H3D6R2</accession>
<name>A0A2H3D6R2_ARMGA</name>